<gene>
    <name evidence="1" type="primary">anmK</name>
    <name evidence="2" type="ORF">E3U44_17690</name>
</gene>
<keyword evidence="1 2" id="KW-0808">Transferase</keyword>
<dbReference type="InterPro" id="IPR005338">
    <property type="entry name" value="Anhydro_N_Ac-Mur_kinase"/>
</dbReference>
<evidence type="ECO:0000313" key="2">
    <source>
        <dbReference type="EMBL" id="QBQ56132.1"/>
    </source>
</evidence>
<organism evidence="2 3">
    <name type="scientific">Nitrosococcus wardiae</name>
    <dbReference type="NCBI Taxonomy" id="1814290"/>
    <lineage>
        <taxon>Bacteria</taxon>
        <taxon>Pseudomonadati</taxon>
        <taxon>Pseudomonadota</taxon>
        <taxon>Gammaproteobacteria</taxon>
        <taxon>Chromatiales</taxon>
        <taxon>Chromatiaceae</taxon>
        <taxon>Nitrosococcus</taxon>
    </lineage>
</organism>
<comment type="pathway">
    <text evidence="1">Cell wall biogenesis; peptidoglycan recycling.</text>
</comment>
<comment type="function">
    <text evidence="1">Catalyzes the specific phosphorylation of 1,6-anhydro-N-acetylmuramic acid (anhMurNAc) with the simultaneous cleavage of the 1,6-anhydro ring, generating MurNAc-6-P. Is required for the utilization of anhMurNAc either imported from the medium or derived from its own cell wall murein, and thus plays a role in cell wall recycling.</text>
</comment>
<dbReference type="AlphaFoldDB" id="A0A4P7C5J6"/>
<comment type="similarity">
    <text evidence="1">Belongs to the anhydro-N-acetylmuramic acid kinase family.</text>
</comment>
<name>A0A4P7C5J6_9GAMM</name>
<dbReference type="CDD" id="cd24050">
    <property type="entry name" value="ASKHA_NBD_ANMK"/>
    <property type="match status" value="1"/>
</dbReference>
<dbReference type="GO" id="GO:0016301">
    <property type="term" value="F:kinase activity"/>
    <property type="evidence" value="ECO:0007669"/>
    <property type="project" value="UniProtKB-KW"/>
</dbReference>
<dbReference type="EMBL" id="CP038033">
    <property type="protein sequence ID" value="QBQ56132.1"/>
    <property type="molecule type" value="Genomic_DNA"/>
</dbReference>
<dbReference type="UniPathway" id="UPA00544"/>
<dbReference type="EC" id="2.7.1.170" evidence="1"/>
<evidence type="ECO:0000256" key="1">
    <source>
        <dbReference type="HAMAP-Rule" id="MF_01270"/>
    </source>
</evidence>
<dbReference type="InterPro" id="IPR043129">
    <property type="entry name" value="ATPase_NBD"/>
</dbReference>
<comment type="catalytic activity">
    <reaction evidence="1">
        <text>1,6-anhydro-N-acetyl-beta-muramate + ATP + H2O = N-acetyl-D-muramate 6-phosphate + ADP + H(+)</text>
        <dbReference type="Rhea" id="RHEA:24952"/>
        <dbReference type="ChEBI" id="CHEBI:15377"/>
        <dbReference type="ChEBI" id="CHEBI:15378"/>
        <dbReference type="ChEBI" id="CHEBI:30616"/>
        <dbReference type="ChEBI" id="CHEBI:58690"/>
        <dbReference type="ChEBI" id="CHEBI:58722"/>
        <dbReference type="ChEBI" id="CHEBI:456216"/>
        <dbReference type="EC" id="2.7.1.170"/>
    </reaction>
</comment>
<dbReference type="NCBIfam" id="NF007148">
    <property type="entry name" value="PRK09585.3-2"/>
    <property type="match status" value="1"/>
</dbReference>
<keyword evidence="3" id="KW-1185">Reference proteome</keyword>
<dbReference type="UniPathway" id="UPA00343"/>
<dbReference type="RefSeq" id="WP_134359384.1">
    <property type="nucleotide sequence ID" value="NZ_CP038033.1"/>
</dbReference>
<dbReference type="PANTHER" id="PTHR30605:SF0">
    <property type="entry name" value="ANHYDRO-N-ACETYLMURAMIC ACID KINASE"/>
    <property type="match status" value="1"/>
</dbReference>
<dbReference type="GO" id="GO:0097175">
    <property type="term" value="P:1,6-anhydro-N-acetyl-beta-muramic acid catabolic process"/>
    <property type="evidence" value="ECO:0007669"/>
    <property type="project" value="UniProtKB-UniRule"/>
</dbReference>
<keyword evidence="1" id="KW-0067">ATP-binding</keyword>
<proteinExistence type="inferred from homology"/>
<accession>A0A4P7C5J6</accession>
<dbReference type="PANTHER" id="PTHR30605">
    <property type="entry name" value="ANHYDRO-N-ACETYLMURAMIC ACID KINASE"/>
    <property type="match status" value="1"/>
</dbReference>
<dbReference type="Gene3D" id="3.30.420.40">
    <property type="match status" value="2"/>
</dbReference>
<dbReference type="GO" id="GO:0009254">
    <property type="term" value="P:peptidoglycan turnover"/>
    <property type="evidence" value="ECO:0007669"/>
    <property type="project" value="UniProtKB-UniRule"/>
</dbReference>
<feature type="binding site" evidence="1">
    <location>
        <begin position="11"/>
        <end position="18"/>
    </location>
    <ligand>
        <name>ATP</name>
        <dbReference type="ChEBI" id="CHEBI:30616"/>
    </ligand>
</feature>
<dbReference type="NCBIfam" id="NF007139">
    <property type="entry name" value="PRK09585.1-3"/>
    <property type="match status" value="1"/>
</dbReference>
<dbReference type="GO" id="GO:0006040">
    <property type="term" value="P:amino sugar metabolic process"/>
    <property type="evidence" value="ECO:0007669"/>
    <property type="project" value="InterPro"/>
</dbReference>
<dbReference type="SUPFAM" id="SSF53067">
    <property type="entry name" value="Actin-like ATPase domain"/>
    <property type="match status" value="1"/>
</dbReference>
<dbReference type="GO" id="GO:0005524">
    <property type="term" value="F:ATP binding"/>
    <property type="evidence" value="ECO:0007669"/>
    <property type="project" value="UniProtKB-UniRule"/>
</dbReference>
<keyword evidence="1 2" id="KW-0418">Kinase</keyword>
<dbReference type="HAMAP" id="MF_01270">
    <property type="entry name" value="AnhMurNAc_kinase"/>
    <property type="match status" value="1"/>
</dbReference>
<sequence length="376" mass="40577">MAQRYMGLLSGTSMDAIDAALVELEPFRLLATHTLPMPAALRQHLFTLIERRTISLEDLGALDIRLGRLFAETALGLLAKAQISVAKVQAIGSHGQTIYHWAHAPNPFTLQLGDPNTIAEMTGITTVADFRRRDLAAGGQGAPLAPAFHAAFLSTSHHHRAVLNIGGMANISFLPIDSEKRVWGFDTGPGNALIDGWILRHLNKPLDQDGCWAASGQVNKALLQYLLADPFFSLSPPKSTGREYFNMAWLDHRLDKMGAELPPADVQATLCALTATSIKLAIQNFNSRTEELLVCGGGANNKTLMEELQKLLAPCHVTTTATYGIPSQWVEACTFAWLAKQTLEGHPGNLPEVTGARHPVILGAIYPGNAAANSRA</sequence>
<dbReference type="OrthoDB" id="9763949at2"/>
<protein>
    <recommendedName>
        <fullName evidence="1">Anhydro-N-acetylmuramic acid kinase</fullName>
        <ecNumber evidence="1">2.7.1.170</ecNumber>
    </recommendedName>
    <alternativeName>
        <fullName evidence="1">AnhMurNAc kinase</fullName>
    </alternativeName>
</protein>
<evidence type="ECO:0000313" key="3">
    <source>
        <dbReference type="Proteomes" id="UP000294325"/>
    </source>
</evidence>
<dbReference type="Proteomes" id="UP000294325">
    <property type="component" value="Chromosome"/>
</dbReference>
<dbReference type="KEGG" id="nwr:E3U44_17690"/>
<dbReference type="Pfam" id="PF03702">
    <property type="entry name" value="AnmK"/>
    <property type="match status" value="1"/>
</dbReference>
<keyword evidence="1" id="KW-0119">Carbohydrate metabolism</keyword>
<reference evidence="2 3" key="1">
    <citation type="submission" date="2019-03" db="EMBL/GenBank/DDBJ databases">
        <title>The genome sequence of Nitrosococcus wardiae strain D1FHST reveals the archetypal metabolic capacity of ammonia-oxidizing Gammaproteobacteria.</title>
        <authorList>
            <person name="Wang L."/>
            <person name="Lim C.K."/>
            <person name="Hanson T.E."/>
            <person name="Dang H."/>
            <person name="Klotz M.G."/>
        </authorList>
    </citation>
    <scope>NUCLEOTIDE SEQUENCE [LARGE SCALE GENOMIC DNA]</scope>
    <source>
        <strain evidence="2 3">D1FHS</strain>
    </source>
</reference>
<comment type="pathway">
    <text evidence="1">Amino-sugar metabolism; 1,6-anhydro-N-acetylmuramate degradation.</text>
</comment>
<keyword evidence="1" id="KW-0547">Nucleotide-binding</keyword>
<dbReference type="GO" id="GO:0016773">
    <property type="term" value="F:phosphotransferase activity, alcohol group as acceptor"/>
    <property type="evidence" value="ECO:0007669"/>
    <property type="project" value="UniProtKB-UniRule"/>
</dbReference>